<comment type="subcellular location">
    <subcellularLocation>
        <location evidence="1 9 11">Nucleus</location>
    </subcellularLocation>
</comment>
<dbReference type="PROSITE" id="PS50055">
    <property type="entry name" value="TYR_PHOSPHATASE_PTP"/>
    <property type="match status" value="1"/>
</dbReference>
<proteinExistence type="predicted"/>
<evidence type="ECO:0000256" key="9">
    <source>
        <dbReference type="PROSITE-ProRule" id="PRU00108"/>
    </source>
</evidence>
<feature type="domain" description="Tyrosine specific protein phosphatases" evidence="14">
    <location>
        <begin position="487"/>
        <end position="556"/>
    </location>
</feature>
<accession>A0A498S9P3</accession>
<dbReference type="OrthoDB" id="5870053at2759"/>
<evidence type="ECO:0000256" key="2">
    <source>
        <dbReference type="ARBA" id="ARBA00022723"/>
    </source>
</evidence>
<evidence type="ECO:0000256" key="10">
    <source>
        <dbReference type="PROSITE-ProRule" id="PRU00125"/>
    </source>
</evidence>
<evidence type="ECO:0000256" key="8">
    <source>
        <dbReference type="ARBA" id="ARBA00023242"/>
    </source>
</evidence>
<keyword evidence="17" id="KW-1185">Reference proteome</keyword>
<dbReference type="InterPro" id="IPR016130">
    <property type="entry name" value="Tyr_Pase_AS"/>
</dbReference>
<dbReference type="STRING" id="6277.A0A498S9P3"/>
<evidence type="ECO:0000259" key="13">
    <source>
        <dbReference type="PROSITE" id="PS50055"/>
    </source>
</evidence>
<feature type="domain" description="Homeobox" evidence="15">
    <location>
        <begin position="128"/>
        <end position="188"/>
    </location>
</feature>
<keyword evidence="3" id="KW-0677">Repeat</keyword>
<dbReference type="PROSITE" id="PS00027">
    <property type="entry name" value="HOMEOBOX_1"/>
    <property type="match status" value="1"/>
</dbReference>
<dbReference type="CDD" id="cd00047">
    <property type="entry name" value="PTPc"/>
    <property type="match status" value="1"/>
</dbReference>
<dbReference type="Gene3D" id="3.90.190.10">
    <property type="entry name" value="Protein tyrosine phosphatase superfamily"/>
    <property type="match status" value="1"/>
</dbReference>
<evidence type="ECO:0000256" key="5">
    <source>
        <dbReference type="ARBA" id="ARBA00023038"/>
    </source>
</evidence>
<reference evidence="16 17" key="1">
    <citation type="submission" date="2018-08" db="EMBL/GenBank/DDBJ databases">
        <authorList>
            <person name="Laetsch R D."/>
            <person name="Stevens L."/>
            <person name="Kumar S."/>
            <person name="Blaxter L. M."/>
        </authorList>
    </citation>
    <scope>NUCLEOTIDE SEQUENCE [LARGE SCALE GENOMIC DNA]</scope>
</reference>
<sequence>MIQREYSPNRCAGCRQGIAPTEMIFKIKSDILYHISCHRCILCGRKISQGEQICINEISKSIACITHAICSNDLFNISTPATTVCILEADDGGLLSEAVSRELNLSTSLFTHSHETYGYEQNDESNFLKRRGPRTTIKQYQLDVLNRMFTSTPKPSKHVRAKLALETGLSMRVIQVWFQNRRSKERRLKHLCNYLRRFEQRGLIPPPIAPGRISSTDSITLEQLLSFPFEADEEGDEEIKNMKRGGSRRRRRTVTMEEDVTVEGDIASSSLAGVKNLKKGTVRRKRSGRPMTNEMEKLISDYVNYVRSMGVAGLRREFEELKMYVPPNNEHHAFTANPSKNRYRDVPCLDVTRVVLTLNVPPETDYIHANWLKMEGCAHQYIATQGPLESTASDFWRMVHQEQITTIIMLCKTIEDGKPKCFQYWPAENGENKTYGCMFVMNKRSEHEDKFETYLLEVLPEGCSNSTIVKLIHMTDWPDRGVPQSGMTILRLIRMMPTSSTSIIHCSAGIGRTGTVVAIDTLLSRLWKNQPLNVSQVVKEMRNQRASSVQNEAQYVFIYTTVLDYIKAKLPLKYREFVISFHAAVKKANMI</sequence>
<dbReference type="GO" id="GO:0005634">
    <property type="term" value="C:nucleus"/>
    <property type="evidence" value="ECO:0007669"/>
    <property type="project" value="UniProtKB-SubCell"/>
</dbReference>
<evidence type="ECO:0000256" key="11">
    <source>
        <dbReference type="RuleBase" id="RU000682"/>
    </source>
</evidence>
<dbReference type="PROSITE" id="PS00478">
    <property type="entry name" value="LIM_DOMAIN_1"/>
    <property type="match status" value="1"/>
</dbReference>
<dbReference type="InterPro" id="IPR009057">
    <property type="entry name" value="Homeodomain-like_sf"/>
</dbReference>
<dbReference type="SMART" id="SM00404">
    <property type="entry name" value="PTPc_motif"/>
    <property type="match status" value="1"/>
</dbReference>
<dbReference type="InterPro" id="IPR003595">
    <property type="entry name" value="Tyr_Pase_cat"/>
</dbReference>
<evidence type="ECO:0008006" key="18">
    <source>
        <dbReference type="Google" id="ProtNLM"/>
    </source>
</evidence>
<evidence type="ECO:0000259" key="14">
    <source>
        <dbReference type="PROSITE" id="PS50056"/>
    </source>
</evidence>
<dbReference type="Proteomes" id="UP000276991">
    <property type="component" value="Unassembled WGS sequence"/>
</dbReference>
<dbReference type="InterPro" id="IPR001356">
    <property type="entry name" value="HD"/>
</dbReference>
<dbReference type="PROSITE" id="PS00383">
    <property type="entry name" value="TYR_PHOSPHATASE_1"/>
    <property type="match status" value="1"/>
</dbReference>
<dbReference type="InterPro" id="IPR017970">
    <property type="entry name" value="Homeobox_CS"/>
</dbReference>
<dbReference type="PRINTS" id="PR00700">
    <property type="entry name" value="PRTYPHPHTASE"/>
</dbReference>
<dbReference type="PANTHER" id="PTHR46163">
    <property type="entry name" value="TYROSINE-PROTEIN PHOSPHATASE-RELATED"/>
    <property type="match status" value="1"/>
</dbReference>
<dbReference type="InterPro" id="IPR001781">
    <property type="entry name" value="Znf_LIM"/>
</dbReference>
<dbReference type="Pfam" id="PF00102">
    <property type="entry name" value="Y_phosphatase"/>
    <property type="match status" value="1"/>
</dbReference>
<feature type="domain" description="Tyrosine-protein phosphatase" evidence="13">
    <location>
        <begin position="314"/>
        <end position="565"/>
    </location>
</feature>
<gene>
    <name evidence="16" type="ORF">NAV_LOCUS3142</name>
</gene>
<evidence type="ECO:0000256" key="1">
    <source>
        <dbReference type="ARBA" id="ARBA00004123"/>
    </source>
</evidence>
<keyword evidence="5 10" id="KW-0440">LIM domain</keyword>
<evidence type="ECO:0000256" key="7">
    <source>
        <dbReference type="ARBA" id="ARBA00023155"/>
    </source>
</evidence>
<dbReference type="GO" id="GO:0004725">
    <property type="term" value="F:protein tyrosine phosphatase activity"/>
    <property type="evidence" value="ECO:0007669"/>
    <property type="project" value="InterPro"/>
</dbReference>
<dbReference type="InterPro" id="IPR000242">
    <property type="entry name" value="PTP_cat"/>
</dbReference>
<dbReference type="SUPFAM" id="SSF46689">
    <property type="entry name" value="Homeodomain-like"/>
    <property type="match status" value="1"/>
</dbReference>
<feature type="DNA-binding region" description="Homeobox" evidence="9">
    <location>
        <begin position="130"/>
        <end position="189"/>
    </location>
</feature>
<dbReference type="GO" id="GO:0046872">
    <property type="term" value="F:metal ion binding"/>
    <property type="evidence" value="ECO:0007669"/>
    <property type="project" value="UniProtKB-KW"/>
</dbReference>
<keyword evidence="7 9" id="KW-0371">Homeobox</keyword>
<dbReference type="SMART" id="SM00389">
    <property type="entry name" value="HOX"/>
    <property type="match status" value="1"/>
</dbReference>
<dbReference type="SMART" id="SM00132">
    <property type="entry name" value="LIM"/>
    <property type="match status" value="1"/>
</dbReference>
<feature type="domain" description="LIM zinc-binding" evidence="12">
    <location>
        <begin position="9"/>
        <end position="80"/>
    </location>
</feature>
<dbReference type="Gene3D" id="2.10.110.10">
    <property type="entry name" value="Cysteine Rich Protein"/>
    <property type="match status" value="1"/>
</dbReference>
<dbReference type="InterPro" id="IPR052782">
    <property type="entry name" value="Oocyte-zygote_transition_reg"/>
</dbReference>
<keyword evidence="2 10" id="KW-0479">Metal-binding</keyword>
<dbReference type="SMART" id="SM00194">
    <property type="entry name" value="PTPc"/>
    <property type="match status" value="1"/>
</dbReference>
<dbReference type="FunFam" id="1.10.10.60:FF:000620">
    <property type="entry name" value="Mechanosensory protein 3"/>
    <property type="match status" value="1"/>
</dbReference>
<dbReference type="InterPro" id="IPR029021">
    <property type="entry name" value="Prot-tyrosine_phosphatase-like"/>
</dbReference>
<dbReference type="GO" id="GO:0003677">
    <property type="term" value="F:DNA binding"/>
    <property type="evidence" value="ECO:0007669"/>
    <property type="project" value="UniProtKB-UniRule"/>
</dbReference>
<dbReference type="PROSITE" id="PS50056">
    <property type="entry name" value="TYR_PHOSPHATASE_2"/>
    <property type="match status" value="1"/>
</dbReference>
<dbReference type="GO" id="GO:0000981">
    <property type="term" value="F:DNA-binding transcription factor activity, RNA polymerase II-specific"/>
    <property type="evidence" value="ECO:0007669"/>
    <property type="project" value="InterPro"/>
</dbReference>
<dbReference type="PROSITE" id="PS50023">
    <property type="entry name" value="LIM_DOMAIN_2"/>
    <property type="match status" value="1"/>
</dbReference>
<dbReference type="EMBL" id="UPTC01000381">
    <property type="protein sequence ID" value="VBB28312.1"/>
    <property type="molecule type" value="Genomic_DNA"/>
</dbReference>
<dbReference type="SUPFAM" id="SSF52799">
    <property type="entry name" value="(Phosphotyrosine protein) phosphatases II"/>
    <property type="match status" value="1"/>
</dbReference>
<dbReference type="PANTHER" id="PTHR46163:SF5">
    <property type="entry name" value="TYROSINE-PROTEIN PHOSPHATASE"/>
    <property type="match status" value="1"/>
</dbReference>
<dbReference type="PROSITE" id="PS50071">
    <property type="entry name" value="HOMEOBOX_2"/>
    <property type="match status" value="1"/>
</dbReference>
<evidence type="ECO:0000256" key="6">
    <source>
        <dbReference type="ARBA" id="ARBA00023125"/>
    </source>
</evidence>
<evidence type="ECO:0000256" key="4">
    <source>
        <dbReference type="ARBA" id="ARBA00022833"/>
    </source>
</evidence>
<organism evidence="16 17">
    <name type="scientific">Acanthocheilonema viteae</name>
    <name type="common">Filarial nematode worm</name>
    <name type="synonym">Dipetalonema viteae</name>
    <dbReference type="NCBI Taxonomy" id="6277"/>
    <lineage>
        <taxon>Eukaryota</taxon>
        <taxon>Metazoa</taxon>
        <taxon>Ecdysozoa</taxon>
        <taxon>Nematoda</taxon>
        <taxon>Chromadorea</taxon>
        <taxon>Rhabditida</taxon>
        <taxon>Spirurina</taxon>
        <taxon>Spiruromorpha</taxon>
        <taxon>Filarioidea</taxon>
        <taxon>Onchocercidae</taxon>
        <taxon>Acanthocheilonema</taxon>
    </lineage>
</organism>
<dbReference type="AlphaFoldDB" id="A0A498S9P3"/>
<evidence type="ECO:0000256" key="3">
    <source>
        <dbReference type="ARBA" id="ARBA00022737"/>
    </source>
</evidence>
<dbReference type="CDD" id="cd00086">
    <property type="entry name" value="homeodomain"/>
    <property type="match status" value="1"/>
</dbReference>
<protein>
    <recommendedName>
        <fullName evidence="18">Protein-tyrosine-phosphatase</fullName>
    </recommendedName>
</protein>
<dbReference type="Pfam" id="PF00046">
    <property type="entry name" value="Homeodomain"/>
    <property type="match status" value="1"/>
</dbReference>
<dbReference type="Gene3D" id="1.10.10.60">
    <property type="entry name" value="Homeodomain-like"/>
    <property type="match status" value="1"/>
</dbReference>
<evidence type="ECO:0000259" key="12">
    <source>
        <dbReference type="PROSITE" id="PS50023"/>
    </source>
</evidence>
<keyword evidence="4 10" id="KW-0862">Zinc</keyword>
<keyword evidence="6 9" id="KW-0238">DNA-binding</keyword>
<evidence type="ECO:0000313" key="16">
    <source>
        <dbReference type="EMBL" id="VBB28312.1"/>
    </source>
</evidence>
<evidence type="ECO:0000313" key="17">
    <source>
        <dbReference type="Proteomes" id="UP000276991"/>
    </source>
</evidence>
<dbReference type="InterPro" id="IPR000387">
    <property type="entry name" value="Tyr_Pase_dom"/>
</dbReference>
<keyword evidence="8 9" id="KW-0539">Nucleus</keyword>
<evidence type="ECO:0000259" key="15">
    <source>
        <dbReference type="PROSITE" id="PS50071"/>
    </source>
</evidence>
<name>A0A498S9P3_ACAVI</name>